<dbReference type="NCBIfam" id="TIGR02601">
    <property type="entry name" value="autotrns_rpt"/>
    <property type="match status" value="1"/>
</dbReference>
<name>A0A7W8C6F2_9BACT</name>
<feature type="signal peptide" evidence="7">
    <location>
        <begin position="1"/>
        <end position="35"/>
    </location>
</feature>
<dbReference type="InterPro" id="IPR005546">
    <property type="entry name" value="Autotransporte_beta"/>
</dbReference>
<dbReference type="InterPro" id="IPR022398">
    <property type="entry name" value="Peptidase_S8_His-AS"/>
</dbReference>
<feature type="active site" description="Charge relay system" evidence="6">
    <location>
        <position position="114"/>
    </location>
</feature>
<evidence type="ECO:0000256" key="7">
    <source>
        <dbReference type="SAM" id="SignalP"/>
    </source>
</evidence>
<dbReference type="SMART" id="SM00869">
    <property type="entry name" value="Autotransporter"/>
    <property type="match status" value="1"/>
</dbReference>
<keyword evidence="4 6" id="KW-0378">Hydrolase</keyword>
<evidence type="ECO:0000256" key="4">
    <source>
        <dbReference type="ARBA" id="ARBA00022801"/>
    </source>
</evidence>
<organism evidence="9 10">
    <name type="scientific">Desulfovibrio intestinalis</name>
    <dbReference type="NCBI Taxonomy" id="58621"/>
    <lineage>
        <taxon>Bacteria</taxon>
        <taxon>Pseudomonadati</taxon>
        <taxon>Thermodesulfobacteriota</taxon>
        <taxon>Desulfovibrionia</taxon>
        <taxon>Desulfovibrionales</taxon>
        <taxon>Desulfovibrionaceae</taxon>
        <taxon>Desulfovibrio</taxon>
    </lineage>
</organism>
<dbReference type="InterPro" id="IPR011050">
    <property type="entry name" value="Pectin_lyase_fold/virulence"/>
</dbReference>
<dbReference type="Gene3D" id="3.40.50.200">
    <property type="entry name" value="Peptidase S8/S53 domain"/>
    <property type="match status" value="1"/>
</dbReference>
<dbReference type="SUPFAM" id="SSF51126">
    <property type="entry name" value="Pectin lyase-like"/>
    <property type="match status" value="1"/>
</dbReference>
<keyword evidence="10" id="KW-1185">Reference proteome</keyword>
<dbReference type="InterPro" id="IPR015500">
    <property type="entry name" value="Peptidase_S8_subtilisin-rel"/>
</dbReference>
<dbReference type="InterPro" id="IPR036709">
    <property type="entry name" value="Autotransporte_beta_dom_sf"/>
</dbReference>
<feature type="active site" description="Charge relay system" evidence="6">
    <location>
        <position position="316"/>
    </location>
</feature>
<keyword evidence="3 7" id="KW-0732">Signal</keyword>
<gene>
    <name evidence="9" type="ORF">HNQ38_002731</name>
</gene>
<sequence>MFLSLQARKLRRFCNLSQPLLLLLLFLFTSSQVNAASADSFKSQEYWNSTGLDFIHAADAYALGYTGAGITLGIVDTSVRTSHPELAGKIGSVDMPIDDLTGLPYIPNWKYDRHGSHVAGIMAASRNGTGMHGVAFDAKLISAAILGHETGSTTGLTPPDLLSLFGARPDVRVINNSWGLSYAPILEPGMDVPSIIQNLVENDEDLAVDRQLAELATDYNKVIVFAAGNDTFMAPAFQSSLPRYLPDLKAWLSVISLDIGNITTAADGTRTISPTGISWFSNLGHKAQLWSVSAPGSDINSLNATNNGYTLMSGTSMAAPYVSGTLGLVQQAFPWMTGKQLADAVLTTADNSFVAPTHLVQYSLDGNGYIDKVVITIVDNAVPSPTGATVKQWIDDAYPLETWIRDTLKDLIDQGQQSIQYLSREEVFGQGLLDAGKAVRGIARLDANRMTADDVITLSELGGKHALETFDTQGYVAEFSNDITQRMWEDSYHHADFLAGADATALRGLNVGLRKAGDGLLVLSGTNDYSGLTVVEGGALAVSQRADGTGGVLQNSDVLVRQNGILMGDGEIQRSVLNKGTVAPGYRGLILKVNSYTQDADGALHIGITADKQYSVLSATTATLDGALRFSPAPGFYSDGYAISVNSVQAVSSSGMFDSVGMVSSSPTLSFSVASSNGTGSAALGQQRMRNAYSRYADSSTTANVGDALYLAAGSASGDMQNLFQALDWTDVSGSGVAPAMEQLSPNSYDAVARAGLDAQRQLNLLLVKRFLGGSAPVATASGTGLSSGDAAFGGWQAWALPFGSYSNVNANGGSAGFTSSGAGLALGVDRQWDSGLTAGLDVALSGRRTYMHYAGEAKAETLAASVGGHAHFKPLWWDGGYVMGMARVGFEDVNMKRAVNFNGYLRKHDSRWTGLTTDLLAGGGKNWSWTPSWGGVEAGPLGWFEYSLSSRPGFTEGGAGASALKLDAATDDSLSSVLGAHAKLSRTLENGTTLSWDTLAGWRHDWLDGSFHSDASFKGYDASFESQSDIPGRDAMLVQTGLRATHASGFFAQVELGAEFFRSHSSSCSGGISFGLEF</sequence>
<evidence type="ECO:0000256" key="5">
    <source>
        <dbReference type="ARBA" id="ARBA00022825"/>
    </source>
</evidence>
<evidence type="ECO:0000313" key="9">
    <source>
        <dbReference type="EMBL" id="MBB5144615.1"/>
    </source>
</evidence>
<dbReference type="InterPro" id="IPR036852">
    <property type="entry name" value="Peptidase_S8/S53_dom_sf"/>
</dbReference>
<evidence type="ECO:0000313" key="10">
    <source>
        <dbReference type="Proteomes" id="UP000539075"/>
    </source>
</evidence>
<keyword evidence="2 6" id="KW-0645">Protease</keyword>
<dbReference type="PROSITE" id="PS51892">
    <property type="entry name" value="SUBTILASE"/>
    <property type="match status" value="1"/>
</dbReference>
<dbReference type="GO" id="GO:0004252">
    <property type="term" value="F:serine-type endopeptidase activity"/>
    <property type="evidence" value="ECO:0007669"/>
    <property type="project" value="UniProtKB-UniRule"/>
</dbReference>
<dbReference type="PROSITE" id="PS00137">
    <property type="entry name" value="SUBTILASE_HIS"/>
    <property type="match status" value="1"/>
</dbReference>
<evidence type="ECO:0000259" key="8">
    <source>
        <dbReference type="PROSITE" id="PS51208"/>
    </source>
</evidence>
<dbReference type="Pfam" id="PF00082">
    <property type="entry name" value="Peptidase_S8"/>
    <property type="match status" value="1"/>
</dbReference>
<dbReference type="PRINTS" id="PR00723">
    <property type="entry name" value="SUBTILISIN"/>
</dbReference>
<dbReference type="Proteomes" id="UP000539075">
    <property type="component" value="Unassembled WGS sequence"/>
</dbReference>
<dbReference type="InterPro" id="IPR034061">
    <property type="entry name" value="Peptidases_S8_Autotransporter"/>
</dbReference>
<comment type="similarity">
    <text evidence="1 6">Belongs to the peptidase S8 family.</text>
</comment>
<dbReference type="GO" id="GO:0006508">
    <property type="term" value="P:proteolysis"/>
    <property type="evidence" value="ECO:0007669"/>
    <property type="project" value="UniProtKB-KW"/>
</dbReference>
<evidence type="ECO:0000256" key="6">
    <source>
        <dbReference type="PROSITE-ProRule" id="PRU01240"/>
    </source>
</evidence>
<evidence type="ECO:0000256" key="3">
    <source>
        <dbReference type="ARBA" id="ARBA00022729"/>
    </source>
</evidence>
<reference evidence="9 10" key="1">
    <citation type="submission" date="2020-08" db="EMBL/GenBank/DDBJ databases">
        <title>Genomic Encyclopedia of Type Strains, Phase IV (KMG-IV): sequencing the most valuable type-strain genomes for metagenomic binning, comparative biology and taxonomic classification.</title>
        <authorList>
            <person name="Goeker M."/>
        </authorList>
    </citation>
    <scope>NUCLEOTIDE SEQUENCE [LARGE SCALE GENOMIC DNA]</scope>
    <source>
        <strain evidence="9 10">DSM 11275</strain>
    </source>
</reference>
<feature type="active site" description="Charge relay system" evidence="6">
    <location>
        <position position="76"/>
    </location>
</feature>
<proteinExistence type="inferred from homology"/>
<protein>
    <submittedName>
        <fullName evidence="9">Autotransporter-associated beta strand protein</fullName>
    </submittedName>
</protein>
<dbReference type="PANTHER" id="PTHR43806:SF11">
    <property type="entry name" value="CEREVISIN-RELATED"/>
    <property type="match status" value="1"/>
</dbReference>
<dbReference type="RefSeq" id="WP_183721953.1">
    <property type="nucleotide sequence ID" value="NZ_JACHGO010000009.1"/>
</dbReference>
<dbReference type="SUPFAM" id="SSF52743">
    <property type="entry name" value="Subtilisin-like"/>
    <property type="match status" value="1"/>
</dbReference>
<comment type="caution">
    <text evidence="9">The sequence shown here is derived from an EMBL/GenBank/DDBJ whole genome shotgun (WGS) entry which is preliminary data.</text>
</comment>
<accession>A0A7W8C6F2</accession>
<dbReference type="SUPFAM" id="SSF103515">
    <property type="entry name" value="Autotransporter"/>
    <property type="match status" value="1"/>
</dbReference>
<dbReference type="AlphaFoldDB" id="A0A7W8C6F2"/>
<dbReference type="Pfam" id="PF12951">
    <property type="entry name" value="PATR"/>
    <property type="match status" value="1"/>
</dbReference>
<evidence type="ECO:0000256" key="1">
    <source>
        <dbReference type="ARBA" id="ARBA00011073"/>
    </source>
</evidence>
<evidence type="ECO:0000256" key="2">
    <source>
        <dbReference type="ARBA" id="ARBA00022670"/>
    </source>
</evidence>
<dbReference type="Gene3D" id="2.40.128.130">
    <property type="entry name" value="Autotransporter beta-domain"/>
    <property type="match status" value="1"/>
</dbReference>
<dbReference type="InterPro" id="IPR000209">
    <property type="entry name" value="Peptidase_S8/S53_dom"/>
</dbReference>
<dbReference type="InterPro" id="IPR013425">
    <property type="entry name" value="Autotrns_rpt"/>
</dbReference>
<dbReference type="CDD" id="cd04848">
    <property type="entry name" value="Peptidases_S8_Autotransporter_serine_protease_like"/>
    <property type="match status" value="1"/>
</dbReference>
<feature type="chain" id="PRO_5031352148" evidence="7">
    <location>
        <begin position="36"/>
        <end position="1079"/>
    </location>
</feature>
<dbReference type="PROSITE" id="PS00138">
    <property type="entry name" value="SUBTILASE_SER"/>
    <property type="match status" value="1"/>
</dbReference>
<dbReference type="Pfam" id="PF03797">
    <property type="entry name" value="Autotransporter"/>
    <property type="match status" value="1"/>
</dbReference>
<keyword evidence="5 6" id="KW-0720">Serine protease</keyword>
<dbReference type="InterPro" id="IPR023828">
    <property type="entry name" value="Peptidase_S8_Ser-AS"/>
</dbReference>
<dbReference type="PANTHER" id="PTHR43806">
    <property type="entry name" value="PEPTIDASE S8"/>
    <property type="match status" value="1"/>
</dbReference>
<dbReference type="EMBL" id="JACHGO010000009">
    <property type="protein sequence ID" value="MBB5144615.1"/>
    <property type="molecule type" value="Genomic_DNA"/>
</dbReference>
<feature type="domain" description="Autotransporter" evidence="8">
    <location>
        <begin position="791"/>
        <end position="1079"/>
    </location>
</feature>
<dbReference type="PROSITE" id="PS51208">
    <property type="entry name" value="AUTOTRANSPORTER"/>
    <property type="match status" value="1"/>
</dbReference>
<dbReference type="InterPro" id="IPR050131">
    <property type="entry name" value="Peptidase_S8_subtilisin-like"/>
</dbReference>